<evidence type="ECO:0000256" key="1">
    <source>
        <dbReference type="ARBA" id="ARBA00022801"/>
    </source>
</evidence>
<dbReference type="RefSeq" id="XP_003081438.2">
    <property type="nucleotide sequence ID" value="XM_003081390.2"/>
</dbReference>
<keyword evidence="9" id="KW-1185">Reference proteome</keyword>
<comment type="caution">
    <text evidence="8">The sequence shown here is derived from an EMBL/GenBank/DDBJ whole genome shotgun (WGS) entry which is preliminary data.</text>
</comment>
<feature type="domain" description="BD-FAE-like" evidence="7">
    <location>
        <begin position="146"/>
        <end position="355"/>
    </location>
</feature>
<dbReference type="EMBL" id="CAID01000010">
    <property type="protein sequence ID" value="CEF99248.1"/>
    <property type="molecule type" value="Genomic_DNA"/>
</dbReference>
<dbReference type="InterPro" id="IPR049492">
    <property type="entry name" value="BD-FAE-like_dom"/>
</dbReference>
<evidence type="ECO:0000256" key="3">
    <source>
        <dbReference type="ARBA" id="ARBA00038928"/>
    </source>
</evidence>
<dbReference type="FunCoup" id="A0A090N449">
    <property type="interactions" value="439"/>
</dbReference>
<keyword evidence="6" id="KW-1133">Transmembrane helix</keyword>
<dbReference type="KEGG" id="ota:OT_ostta10g00030"/>
<dbReference type="InterPro" id="IPR029058">
    <property type="entry name" value="AB_hydrolase_fold"/>
</dbReference>
<dbReference type="EC" id="3.1.1.n2" evidence="3"/>
<evidence type="ECO:0000313" key="8">
    <source>
        <dbReference type="EMBL" id="CEF99248.1"/>
    </source>
</evidence>
<proteinExistence type="inferred from homology"/>
<evidence type="ECO:0000256" key="5">
    <source>
        <dbReference type="SAM" id="MobiDB-lite"/>
    </source>
</evidence>
<comment type="catalytic activity">
    <reaction evidence="4">
        <text>[protein]-C-terminal S-[(2E,6E)-farnesyl]-L-cysteine methyl ester + H2O = [protein]-C-terminal S-[(2E,6E)-farnesyl]-L-cysteine + methanol + H(+)</text>
        <dbReference type="Rhea" id="RHEA:48520"/>
        <dbReference type="Rhea" id="RHEA-COMP:12125"/>
        <dbReference type="Rhea" id="RHEA-COMP:12126"/>
        <dbReference type="ChEBI" id="CHEBI:15377"/>
        <dbReference type="ChEBI" id="CHEBI:15378"/>
        <dbReference type="ChEBI" id="CHEBI:17790"/>
        <dbReference type="ChEBI" id="CHEBI:90510"/>
        <dbReference type="ChEBI" id="CHEBI:90511"/>
        <dbReference type="EC" id="3.1.1.n2"/>
    </reaction>
</comment>
<dbReference type="OrthoDB" id="6495301at2759"/>
<dbReference type="SUPFAM" id="SSF53474">
    <property type="entry name" value="alpha/beta-Hydrolases"/>
    <property type="match status" value="1"/>
</dbReference>
<evidence type="ECO:0000256" key="6">
    <source>
        <dbReference type="SAM" id="Phobius"/>
    </source>
</evidence>
<dbReference type="Pfam" id="PF20434">
    <property type="entry name" value="BD-FAE"/>
    <property type="match status" value="1"/>
</dbReference>
<feature type="region of interest" description="Disordered" evidence="5">
    <location>
        <begin position="122"/>
        <end position="142"/>
    </location>
</feature>
<evidence type="ECO:0000313" key="9">
    <source>
        <dbReference type="Proteomes" id="UP000009170"/>
    </source>
</evidence>
<accession>A0A090N449</accession>
<keyword evidence="6" id="KW-0472">Membrane</keyword>
<comment type="similarity">
    <text evidence="2">Belongs to the AB hydrolase superfamily. Isoprenylcysteine methylesterase family.</text>
</comment>
<name>A0A090N449_OSTTA</name>
<dbReference type="Gene3D" id="3.40.50.1820">
    <property type="entry name" value="alpha/beta hydrolase"/>
    <property type="match status" value="1"/>
</dbReference>
<organism evidence="8 9">
    <name type="scientific">Ostreococcus tauri</name>
    <name type="common">Marine green alga</name>
    <dbReference type="NCBI Taxonomy" id="70448"/>
    <lineage>
        <taxon>Eukaryota</taxon>
        <taxon>Viridiplantae</taxon>
        <taxon>Chlorophyta</taxon>
        <taxon>Mamiellophyceae</taxon>
        <taxon>Mamiellales</taxon>
        <taxon>Bathycoccaceae</taxon>
        <taxon>Ostreococcus</taxon>
    </lineage>
</organism>
<gene>
    <name evidence="8" type="ORF">OT_ostta10g00030</name>
</gene>
<reference evidence="8 9" key="2">
    <citation type="journal article" date="2014" name="BMC Genomics">
        <title>An improved genome of the model marine alga Ostreococcus tauri unfolds by assessing Illumina de novo assemblies.</title>
        <authorList>
            <person name="Blanc-Mathieu R."/>
            <person name="Verhelst B."/>
            <person name="Derelle E."/>
            <person name="Rombauts S."/>
            <person name="Bouget F.Y."/>
            <person name="Carre I."/>
            <person name="Chateau A."/>
            <person name="Eyre-Walker A."/>
            <person name="Grimsley N."/>
            <person name="Moreau H."/>
            <person name="Piegu B."/>
            <person name="Rivals E."/>
            <person name="Schackwitz W."/>
            <person name="Van de Peer Y."/>
            <person name="Piganeau G."/>
        </authorList>
    </citation>
    <scope>NUCLEOTIDE SEQUENCE [LARGE SCALE GENOMIC DNA]</scope>
    <source>
        <strain evidence="9">OTTH 0595 / CCAP 157/2 / RCC745</strain>
    </source>
</reference>
<dbReference type="GeneID" id="9832152"/>
<dbReference type="Proteomes" id="UP000009170">
    <property type="component" value="Unassembled WGS sequence"/>
</dbReference>
<evidence type="ECO:0000259" key="7">
    <source>
        <dbReference type="Pfam" id="PF20434"/>
    </source>
</evidence>
<evidence type="ECO:0000256" key="2">
    <source>
        <dbReference type="ARBA" id="ARBA00038028"/>
    </source>
</evidence>
<dbReference type="PANTHER" id="PTHR48081">
    <property type="entry name" value="AB HYDROLASE SUPERFAMILY PROTEIN C4A8.06C"/>
    <property type="match status" value="1"/>
</dbReference>
<dbReference type="AlphaFoldDB" id="A0A090N449"/>
<dbReference type="STRING" id="70448.A0A090N449"/>
<reference evidence="9" key="1">
    <citation type="journal article" date="2006" name="Proc. Natl. Acad. Sci. U.S.A.">
        <title>Genome analysis of the smallest free-living eukaryote Ostreococcus tauri unveils many unique features.</title>
        <authorList>
            <person name="Derelle E."/>
            <person name="Ferraz C."/>
            <person name="Rombauts S."/>
            <person name="Rouze P."/>
            <person name="Worden A.Z."/>
            <person name="Robbens S."/>
            <person name="Partensky F."/>
            <person name="Degroeve S."/>
            <person name="Echeynie S."/>
            <person name="Cooke R."/>
            <person name="Saeys Y."/>
            <person name="Wuyts J."/>
            <person name="Jabbari K."/>
            <person name="Bowler C."/>
            <person name="Panaud O."/>
            <person name="Piegu B."/>
            <person name="Ball S.G."/>
            <person name="Ral J.-P."/>
            <person name="Bouget F.-Y."/>
            <person name="Piganeau G."/>
            <person name="De Baets B."/>
            <person name="Picard A."/>
            <person name="Delseny M."/>
            <person name="Demaille J."/>
            <person name="Van de Peer Y."/>
            <person name="Moreau H."/>
        </authorList>
    </citation>
    <scope>NUCLEOTIDE SEQUENCE [LARGE SCALE GENOMIC DNA]</scope>
    <source>
        <strain evidence="9">OTTH 0595 / CCAP 157/2 / RCC745</strain>
    </source>
</reference>
<evidence type="ECO:0000256" key="4">
    <source>
        <dbReference type="ARBA" id="ARBA00049507"/>
    </source>
</evidence>
<keyword evidence="6" id="KW-0812">Transmembrane</keyword>
<protein>
    <recommendedName>
        <fullName evidence="3">protein-S-isoprenylcysteine alpha-carbonyl methylesterase</fullName>
        <ecNumber evidence="3">3.1.1.n2</ecNumber>
    </recommendedName>
</protein>
<sequence>MPRDDVYRPPRTVTPAGVFVLMFARAARRGGFTARAVARRLGTILRLTFRLGKFSTLLWVFKLLGLIAYSLILAPAFLRVAWRCVTSRNIELGVVYGDAPRNALDLYFPDDGDEARRQRREAIGRGSVSDARSSPKSSPHEAEAPAARPVVIFITGGMWIIGYKAWGALLAQRLSRRGCIVASLDYRNFPQGTIGDMIADVGCGIGWVLDRIEALGGDGRKVVVIGQSAGAHIAATCLLRQAGWAQSKAHFPNGWSPGAISRFIGISGLYAPDDEALVEHVHRQGLYKNVFWSIMEAGFSGARASEALPRASPVTILREHEVRENVRIIPPVMLCHGESDKSAPPGQSRIFASALRSVGVAVDERYYVGKTHTDPFVTDPILGEDVLLDDITNCIFGRRLPPFDERPLVPRFLVEFARLVVPF</sequence>
<dbReference type="PANTHER" id="PTHR48081:SF33">
    <property type="entry name" value="KYNURENINE FORMAMIDASE"/>
    <property type="match status" value="1"/>
</dbReference>
<dbReference type="GO" id="GO:0016787">
    <property type="term" value="F:hydrolase activity"/>
    <property type="evidence" value="ECO:0007669"/>
    <property type="project" value="UniProtKB-KW"/>
</dbReference>
<feature type="transmembrane region" description="Helical" evidence="6">
    <location>
        <begin position="56"/>
        <end position="78"/>
    </location>
</feature>
<dbReference type="InterPro" id="IPR050300">
    <property type="entry name" value="GDXG_lipolytic_enzyme"/>
</dbReference>
<dbReference type="InParanoid" id="A0A090N449"/>
<keyword evidence="1 8" id="KW-0378">Hydrolase</keyword>